<proteinExistence type="predicted"/>
<dbReference type="GeneID" id="13283719"/>
<accession>E5A1K0</accession>
<dbReference type="EMBL" id="FP929131">
    <property type="protein sequence ID" value="CBX97464.1"/>
    <property type="molecule type" value="Genomic_DNA"/>
</dbReference>
<gene>
    <name evidence="1" type="ORF">LEMA_P105950.1</name>
</gene>
<evidence type="ECO:0000313" key="2">
    <source>
        <dbReference type="Proteomes" id="UP000002668"/>
    </source>
</evidence>
<dbReference type="HOGENOM" id="CLU_1402682_0_0_1"/>
<keyword evidence="2" id="KW-1185">Reference proteome</keyword>
<dbReference type="Proteomes" id="UP000002668">
    <property type="component" value="Genome"/>
</dbReference>
<protein>
    <submittedName>
        <fullName evidence="1">Predicted protein</fullName>
    </submittedName>
</protein>
<organism evidence="2">
    <name type="scientific">Leptosphaeria maculans (strain JN3 / isolate v23.1.3 / race Av1-4-5-6-7-8)</name>
    <name type="common">Blackleg fungus</name>
    <name type="synonym">Phoma lingam</name>
    <dbReference type="NCBI Taxonomy" id="985895"/>
    <lineage>
        <taxon>Eukaryota</taxon>
        <taxon>Fungi</taxon>
        <taxon>Dikarya</taxon>
        <taxon>Ascomycota</taxon>
        <taxon>Pezizomycotina</taxon>
        <taxon>Dothideomycetes</taxon>
        <taxon>Pleosporomycetidae</taxon>
        <taxon>Pleosporales</taxon>
        <taxon>Pleosporineae</taxon>
        <taxon>Leptosphaeriaceae</taxon>
        <taxon>Plenodomus</taxon>
        <taxon>Plenodomus lingam/Leptosphaeria maculans species complex</taxon>
    </lineage>
</organism>
<dbReference type="VEuPathDB" id="FungiDB:LEMA_P105950.1"/>
<dbReference type="AlphaFoldDB" id="E5A1K0"/>
<name>E5A1K0_LEPMJ</name>
<reference evidence="2" key="1">
    <citation type="journal article" date="2011" name="Nat. Commun.">
        <title>Effector diversification within compartments of the Leptosphaeria maculans genome affected by Repeat-Induced Point mutations.</title>
        <authorList>
            <person name="Rouxel T."/>
            <person name="Grandaubert J."/>
            <person name="Hane J.K."/>
            <person name="Hoede C."/>
            <person name="van de Wouw A.P."/>
            <person name="Couloux A."/>
            <person name="Dominguez V."/>
            <person name="Anthouard V."/>
            <person name="Bally P."/>
            <person name="Bourras S."/>
            <person name="Cozijnsen A.J."/>
            <person name="Ciuffetti L.M."/>
            <person name="Degrave A."/>
            <person name="Dilmaghani A."/>
            <person name="Duret L."/>
            <person name="Fudal I."/>
            <person name="Goodwin S.B."/>
            <person name="Gout L."/>
            <person name="Glaser N."/>
            <person name="Linglin J."/>
            <person name="Kema G.H.J."/>
            <person name="Lapalu N."/>
            <person name="Lawrence C.B."/>
            <person name="May K."/>
            <person name="Meyer M."/>
            <person name="Ollivier B."/>
            <person name="Poulain J."/>
            <person name="Schoch C.L."/>
            <person name="Simon A."/>
            <person name="Spatafora J.W."/>
            <person name="Stachowiak A."/>
            <person name="Turgeon B.G."/>
            <person name="Tyler B.M."/>
            <person name="Vincent D."/>
            <person name="Weissenbach J."/>
            <person name="Amselem J."/>
            <person name="Quesneville H."/>
            <person name="Oliver R.P."/>
            <person name="Wincker P."/>
            <person name="Balesdent M.-H."/>
            <person name="Howlett B.J."/>
        </authorList>
    </citation>
    <scope>NUCLEOTIDE SEQUENCE [LARGE SCALE GENOMIC DNA]</scope>
    <source>
        <strain evidence="2">JN3 / isolate v23.1.3 / race Av1-4-5-6-7-8</strain>
    </source>
</reference>
<evidence type="ECO:0000313" key="1">
    <source>
        <dbReference type="EMBL" id="CBX97464.1"/>
    </source>
</evidence>
<sequence length="194" mass="21690">MSHAVSHAVTTARSCLGSQATLCKLCAHTVLIHSAELMGQTRIVCKDTATKQVKSAKSLHAGISTLKIHSLILKIASKGLGRLRVLDNLDYFDYLPFRKCVIRRRWDKTGTWRKQHQRSRSPPPRRLAQLRSSFHQGRPHAAIGNRQILKRISNPTRTTPEGLSLPGQVRSTLNTGQHPLSAIKPAFDIKKLLR</sequence>
<dbReference type="InParanoid" id="E5A1K0"/>